<dbReference type="GO" id="GO:0008970">
    <property type="term" value="F:phospholipase A1 activity"/>
    <property type="evidence" value="ECO:0007669"/>
    <property type="project" value="TreeGrafter"/>
</dbReference>
<keyword evidence="12" id="KW-1185">Reference proteome</keyword>
<dbReference type="Gene3D" id="3.40.50.1820">
    <property type="entry name" value="alpha/beta hydrolase"/>
    <property type="match status" value="1"/>
</dbReference>
<evidence type="ECO:0000256" key="8">
    <source>
        <dbReference type="ARBA" id="ARBA00023098"/>
    </source>
</evidence>
<keyword evidence="4" id="KW-0934">Plastid</keyword>
<gene>
    <name evidence="11" type="ORF">ZIOFF_026650</name>
</gene>
<dbReference type="CDD" id="cd00519">
    <property type="entry name" value="Lipase_3"/>
    <property type="match status" value="1"/>
</dbReference>
<dbReference type="SUPFAM" id="SSF53474">
    <property type="entry name" value="alpha/beta-Hydrolases"/>
    <property type="match status" value="1"/>
</dbReference>
<dbReference type="GO" id="GO:0009507">
    <property type="term" value="C:chloroplast"/>
    <property type="evidence" value="ECO:0007669"/>
    <property type="project" value="UniProtKB-SubCell"/>
</dbReference>
<evidence type="ECO:0000313" key="11">
    <source>
        <dbReference type="EMBL" id="KAG6516201.1"/>
    </source>
</evidence>
<sequence>MAASRLAPPSFAPPHRAALPRSSVTSATAVKSRRTPLMVAVTTPQPPHVEKRGAGGLALSDVWREIQGENDWAGMVEPLSPLLRDEIVRYGELVAACYRGFDLDPASGRYLNCKYGKRSLLREVGLPDSGYVVTRYVYATPNATGCSRWIGYVAVASDETVRRLGRRDVLVSFRGTVTQAEWLANFMSALEPARLDPSEPRAEVRVESGFLSLYTSDMSCCRFSEGSCREQLLAEVARLLGEYKEEEEVSVTVAGHSMGSALAMLLGYDLVELGLNRGGEVPVTVYSYGGPRVGNAGFRRRCEKLGLKVLRVVNVNDPVTKLPGMFLNEASARRLPWGAGAGAYYTHFGVEVALDFFDVRNYPMCVHDIEAYLSLLKCPRVKKKNKQVVSSNNDADDGVVEVWMKMARRFLEEGRLDVILWRWLEAAMQVSNVVQSLKI</sequence>
<evidence type="ECO:0000256" key="6">
    <source>
        <dbReference type="ARBA" id="ARBA00022946"/>
    </source>
</evidence>
<evidence type="ECO:0000256" key="2">
    <source>
        <dbReference type="ARBA" id="ARBA00010701"/>
    </source>
</evidence>
<evidence type="ECO:0000256" key="7">
    <source>
        <dbReference type="ARBA" id="ARBA00022963"/>
    </source>
</evidence>
<evidence type="ECO:0000256" key="5">
    <source>
        <dbReference type="ARBA" id="ARBA00022801"/>
    </source>
</evidence>
<dbReference type="PANTHER" id="PTHR31403">
    <property type="entry name" value="PHOSPHOLIPASE A1-IBETA2, CHLOROPLASTIC"/>
    <property type="match status" value="1"/>
</dbReference>
<reference evidence="11 12" key="1">
    <citation type="submission" date="2020-08" db="EMBL/GenBank/DDBJ databases">
        <title>Plant Genome Project.</title>
        <authorList>
            <person name="Zhang R.-G."/>
        </authorList>
    </citation>
    <scope>NUCLEOTIDE SEQUENCE [LARGE SCALE GENOMIC DNA]</scope>
    <source>
        <tissue evidence="11">Rhizome</tissue>
    </source>
</reference>
<evidence type="ECO:0000256" key="4">
    <source>
        <dbReference type="ARBA" id="ARBA00022640"/>
    </source>
</evidence>
<comment type="caution">
    <text evidence="11">The sequence shown here is derived from an EMBL/GenBank/DDBJ whole genome shotgun (WGS) entry which is preliminary data.</text>
</comment>
<organism evidence="11 12">
    <name type="scientific">Zingiber officinale</name>
    <name type="common">Ginger</name>
    <name type="synonym">Amomum zingiber</name>
    <dbReference type="NCBI Taxonomy" id="94328"/>
    <lineage>
        <taxon>Eukaryota</taxon>
        <taxon>Viridiplantae</taxon>
        <taxon>Streptophyta</taxon>
        <taxon>Embryophyta</taxon>
        <taxon>Tracheophyta</taxon>
        <taxon>Spermatophyta</taxon>
        <taxon>Magnoliopsida</taxon>
        <taxon>Liliopsida</taxon>
        <taxon>Zingiberales</taxon>
        <taxon>Zingiberaceae</taxon>
        <taxon>Zingiber</taxon>
    </lineage>
</organism>
<evidence type="ECO:0000313" key="12">
    <source>
        <dbReference type="Proteomes" id="UP000734854"/>
    </source>
</evidence>
<dbReference type="Proteomes" id="UP000734854">
    <property type="component" value="Unassembled WGS sequence"/>
</dbReference>
<dbReference type="Pfam" id="PF01764">
    <property type="entry name" value="Lipase_3"/>
    <property type="match status" value="1"/>
</dbReference>
<dbReference type="AlphaFoldDB" id="A0A8J5H516"/>
<comment type="similarity">
    <text evidence="2">Belongs to the AB hydrolase superfamily. Lipase family.</text>
</comment>
<keyword evidence="5" id="KW-0378">Hydrolase</keyword>
<keyword evidence="3" id="KW-0150">Chloroplast</keyword>
<evidence type="ECO:0000259" key="10">
    <source>
        <dbReference type="Pfam" id="PF01764"/>
    </source>
</evidence>
<comment type="subcellular location">
    <subcellularLocation>
        <location evidence="1">Plastid</location>
        <location evidence="1">Chloroplast</location>
    </subcellularLocation>
</comment>
<keyword evidence="7" id="KW-0442">Lipid degradation</keyword>
<dbReference type="PANTHER" id="PTHR31403:SF4">
    <property type="entry name" value="PHOSPHOLIPASE A1-IALPHA2, CHLOROPLASTIC"/>
    <property type="match status" value="1"/>
</dbReference>
<keyword evidence="6" id="KW-0809">Transit peptide</keyword>
<feature type="domain" description="Fungal lipase-type" evidence="10">
    <location>
        <begin position="171"/>
        <end position="325"/>
    </location>
</feature>
<keyword evidence="8" id="KW-0443">Lipid metabolism</keyword>
<dbReference type="InterPro" id="IPR002921">
    <property type="entry name" value="Fungal_lipase-type"/>
</dbReference>
<feature type="region of interest" description="Disordered" evidence="9">
    <location>
        <begin position="1"/>
        <end position="26"/>
    </location>
</feature>
<evidence type="ECO:0000256" key="1">
    <source>
        <dbReference type="ARBA" id="ARBA00004229"/>
    </source>
</evidence>
<evidence type="ECO:0000256" key="3">
    <source>
        <dbReference type="ARBA" id="ARBA00022528"/>
    </source>
</evidence>
<protein>
    <recommendedName>
        <fullName evidence="10">Fungal lipase-type domain-containing protein</fullName>
    </recommendedName>
</protein>
<dbReference type="InterPro" id="IPR029058">
    <property type="entry name" value="AB_hydrolase_fold"/>
</dbReference>
<accession>A0A8J5H516</accession>
<dbReference type="EMBL" id="JACMSC010000007">
    <property type="protein sequence ID" value="KAG6516201.1"/>
    <property type="molecule type" value="Genomic_DNA"/>
</dbReference>
<evidence type="ECO:0000256" key="9">
    <source>
        <dbReference type="SAM" id="MobiDB-lite"/>
    </source>
</evidence>
<proteinExistence type="inferred from homology"/>
<dbReference type="GO" id="GO:0016042">
    <property type="term" value="P:lipid catabolic process"/>
    <property type="evidence" value="ECO:0007669"/>
    <property type="project" value="UniProtKB-KW"/>
</dbReference>
<name>A0A8J5H516_ZINOF</name>